<protein>
    <submittedName>
        <fullName evidence="2">P-loop containing nucleoside triphosphate hydrolase protein</fullName>
    </submittedName>
</protein>
<feature type="domain" description="DUF7779" evidence="1">
    <location>
        <begin position="305"/>
        <end position="393"/>
    </location>
</feature>
<dbReference type="Pfam" id="PF25000">
    <property type="entry name" value="DUF7779"/>
    <property type="match status" value="1"/>
</dbReference>
<dbReference type="GO" id="GO:0016787">
    <property type="term" value="F:hydrolase activity"/>
    <property type="evidence" value="ECO:0007669"/>
    <property type="project" value="UniProtKB-KW"/>
</dbReference>
<reference evidence="2" key="1">
    <citation type="submission" date="2023-06" db="EMBL/GenBank/DDBJ databases">
        <title>Genome-scale phylogeny and comparative genomics of the fungal order Sordariales.</title>
        <authorList>
            <consortium name="Lawrence Berkeley National Laboratory"/>
            <person name="Hensen N."/>
            <person name="Bonometti L."/>
            <person name="Westerberg I."/>
            <person name="Brannstrom I.O."/>
            <person name="Guillou S."/>
            <person name="Cros-Aarteil S."/>
            <person name="Calhoun S."/>
            <person name="Haridas S."/>
            <person name="Kuo A."/>
            <person name="Mondo S."/>
            <person name="Pangilinan J."/>
            <person name="Riley R."/>
            <person name="Labutti K."/>
            <person name="Andreopoulos B."/>
            <person name="Lipzen A."/>
            <person name="Chen C."/>
            <person name="Yanf M."/>
            <person name="Daum C."/>
            <person name="Ng V."/>
            <person name="Clum A."/>
            <person name="Steindorff A."/>
            <person name="Ohm R."/>
            <person name="Martin F."/>
            <person name="Silar P."/>
            <person name="Natvig D."/>
            <person name="Lalanne C."/>
            <person name="Gautier V."/>
            <person name="Ament-Velasquez S.L."/>
            <person name="Kruys A."/>
            <person name="Hutchinson M.I."/>
            <person name="Powell A.J."/>
            <person name="Barry K."/>
            <person name="Miller A.N."/>
            <person name="Grigoriev I.V."/>
            <person name="Debuchy R."/>
            <person name="Gladieux P."/>
            <person name="Thoren M.H."/>
            <person name="Johannesson H."/>
        </authorList>
    </citation>
    <scope>NUCLEOTIDE SEQUENCE</scope>
    <source>
        <strain evidence="2">SMH2532-1</strain>
    </source>
</reference>
<dbReference type="SUPFAM" id="SSF48452">
    <property type="entry name" value="TPR-like"/>
    <property type="match status" value="2"/>
</dbReference>
<evidence type="ECO:0000313" key="3">
    <source>
        <dbReference type="Proteomes" id="UP001174936"/>
    </source>
</evidence>
<dbReference type="Proteomes" id="UP001174936">
    <property type="component" value="Unassembled WGS sequence"/>
</dbReference>
<name>A0AA40CKI6_9PEZI</name>
<proteinExistence type="predicted"/>
<dbReference type="PANTHER" id="PTHR35205:SF1">
    <property type="entry name" value="ZU5 DOMAIN-CONTAINING PROTEIN"/>
    <property type="match status" value="1"/>
</dbReference>
<keyword evidence="2" id="KW-0378">Hydrolase</keyword>
<dbReference type="AlphaFoldDB" id="A0AA40CKI6"/>
<evidence type="ECO:0000313" key="2">
    <source>
        <dbReference type="EMBL" id="KAK0641825.1"/>
    </source>
</evidence>
<dbReference type="InterPro" id="IPR027417">
    <property type="entry name" value="P-loop_NTPase"/>
</dbReference>
<organism evidence="2 3">
    <name type="scientific">Cercophora newfieldiana</name>
    <dbReference type="NCBI Taxonomy" id="92897"/>
    <lineage>
        <taxon>Eukaryota</taxon>
        <taxon>Fungi</taxon>
        <taxon>Dikarya</taxon>
        <taxon>Ascomycota</taxon>
        <taxon>Pezizomycotina</taxon>
        <taxon>Sordariomycetes</taxon>
        <taxon>Sordariomycetidae</taxon>
        <taxon>Sordariales</taxon>
        <taxon>Lasiosphaeriaceae</taxon>
        <taxon>Cercophora</taxon>
    </lineage>
</organism>
<dbReference type="PANTHER" id="PTHR35205">
    <property type="entry name" value="NB-ARC AND TPR DOMAIN PROTEIN"/>
    <property type="match status" value="1"/>
</dbReference>
<dbReference type="InterPro" id="IPR056681">
    <property type="entry name" value="DUF7779"/>
</dbReference>
<keyword evidence="3" id="KW-1185">Reference proteome</keyword>
<sequence>MEPSQPTAIKLPCWLLGPEMGQCFGRSDIFSLLDQLLLPSSTTGTAQYDASHADGPRVFALSGQGGIGKTHVASEFANRNRFKFDAVFWANAETESKLSSSFNKIAAELGLFDSNDFGNAIMGRNRVLSWLSKPYKAARASECDGDAPLGSTDFANWLLVFDNADNLDLLANYWPAAGIGSIIITSRDPLSQRYMWNGSGVDLHGLDVLDAAEFLEHISSADGGDAITTKDALLLAERFSSFPIPLMRASDMLRQRNISPEELLDYCQERHFMAEIYGASTDEGAASSHAEGDQRIRDAWSYDKLKTSHPNAMRLLEVLSLLEPDCIPEFLLICEPEDAQFLPAPYPASRESYEAARAVLLKSSLIKRSIDKQALTIHRATQDSVMASLSDNDLTTAWQTAILLLDRAWPKSNFNHTRWSRRGQLLAHVECARNQYFKLLLEPDTLPEKLILTFSRLLVSAGWYVNERGNYEQVAAFVEPVIPLLENSIPQSASATFALADAHFCLGATSTWLRDAESARLHSERFLALHLAQTPSGISFSIAVAYDEVGHVRLLANGYEAGLEFARKSIAVFETLERDLGMDDPCLRRGDCNANFSRYCAAVALLKLGRLEEAESMIMSLWWRQERIWGPGLMNKEVYKTGLTISVLGSIRTMQGRLDEGYDLHLKALDHFRQTLGNSHFHVASGLVRVSEHLQRRGEHRDAASCLEEAIDIWRLRPSFAPELAQSMNKLSQVHGLMGNPTKAKGLRLRAQSILREFARNQRRPLASPLSDQDFDEFVQFWAWY</sequence>
<dbReference type="Gene3D" id="1.25.40.10">
    <property type="entry name" value="Tetratricopeptide repeat domain"/>
    <property type="match status" value="1"/>
</dbReference>
<dbReference type="Gene3D" id="3.40.50.300">
    <property type="entry name" value="P-loop containing nucleotide triphosphate hydrolases"/>
    <property type="match status" value="1"/>
</dbReference>
<dbReference type="EMBL" id="JAULSV010000006">
    <property type="protein sequence ID" value="KAK0641825.1"/>
    <property type="molecule type" value="Genomic_DNA"/>
</dbReference>
<comment type="caution">
    <text evidence="2">The sequence shown here is derived from an EMBL/GenBank/DDBJ whole genome shotgun (WGS) entry which is preliminary data.</text>
</comment>
<dbReference type="SUPFAM" id="SSF52540">
    <property type="entry name" value="P-loop containing nucleoside triphosphate hydrolases"/>
    <property type="match status" value="1"/>
</dbReference>
<dbReference type="Pfam" id="PF13424">
    <property type="entry name" value="TPR_12"/>
    <property type="match status" value="1"/>
</dbReference>
<dbReference type="InterPro" id="IPR011990">
    <property type="entry name" value="TPR-like_helical_dom_sf"/>
</dbReference>
<accession>A0AA40CKI6</accession>
<gene>
    <name evidence="2" type="ORF">B0T16DRAFT_394044</name>
</gene>
<evidence type="ECO:0000259" key="1">
    <source>
        <dbReference type="Pfam" id="PF25000"/>
    </source>
</evidence>